<sequence length="70" mass="8028">MSGRIRQLNKKGNKRGPKTPDVNDTLTSPPHLSRAKRLPKIANASDKDKYKLRIMPQKGFSFNFLIIFFV</sequence>
<organism evidence="2 3">
    <name type="scientific">Meloidogyne enterolobii</name>
    <name type="common">Root-knot nematode worm</name>
    <name type="synonym">Meloidogyne mayaguensis</name>
    <dbReference type="NCBI Taxonomy" id="390850"/>
    <lineage>
        <taxon>Eukaryota</taxon>
        <taxon>Metazoa</taxon>
        <taxon>Ecdysozoa</taxon>
        <taxon>Nematoda</taxon>
        <taxon>Chromadorea</taxon>
        <taxon>Rhabditida</taxon>
        <taxon>Tylenchina</taxon>
        <taxon>Tylenchomorpha</taxon>
        <taxon>Tylenchoidea</taxon>
        <taxon>Meloidogynidae</taxon>
        <taxon>Meloidogyninae</taxon>
        <taxon>Meloidogyne</taxon>
    </lineage>
</organism>
<evidence type="ECO:0000313" key="3">
    <source>
        <dbReference type="Proteomes" id="UP000580250"/>
    </source>
</evidence>
<dbReference type="Proteomes" id="UP000580250">
    <property type="component" value="Unassembled WGS sequence"/>
</dbReference>
<gene>
    <name evidence="2" type="ORF">MENT_LOCUS33380</name>
</gene>
<accession>A0A6V7W233</accession>
<dbReference type="AlphaFoldDB" id="A0A6V7W233"/>
<evidence type="ECO:0000313" key="2">
    <source>
        <dbReference type="EMBL" id="CAD2181245.1"/>
    </source>
</evidence>
<proteinExistence type="predicted"/>
<name>A0A6V7W233_MELEN</name>
<protein>
    <submittedName>
        <fullName evidence="2">Uncharacterized protein</fullName>
    </submittedName>
</protein>
<feature type="region of interest" description="Disordered" evidence="1">
    <location>
        <begin position="1"/>
        <end position="33"/>
    </location>
</feature>
<comment type="caution">
    <text evidence="2">The sequence shown here is derived from an EMBL/GenBank/DDBJ whole genome shotgun (WGS) entry which is preliminary data.</text>
</comment>
<evidence type="ECO:0000256" key="1">
    <source>
        <dbReference type="SAM" id="MobiDB-lite"/>
    </source>
</evidence>
<dbReference type="EMBL" id="CAJEWN010000395">
    <property type="protein sequence ID" value="CAD2181245.1"/>
    <property type="molecule type" value="Genomic_DNA"/>
</dbReference>
<feature type="compositionally biased region" description="Basic residues" evidence="1">
    <location>
        <begin position="7"/>
        <end position="17"/>
    </location>
</feature>
<reference evidence="2 3" key="1">
    <citation type="submission" date="2020-08" db="EMBL/GenBank/DDBJ databases">
        <authorList>
            <person name="Koutsovoulos G."/>
            <person name="Danchin GJ E."/>
        </authorList>
    </citation>
    <scope>NUCLEOTIDE SEQUENCE [LARGE SCALE GENOMIC DNA]</scope>
</reference>